<dbReference type="EMBL" id="LT598449">
    <property type="protein sequence ID" value="SCU77392.1"/>
    <property type="molecule type" value="Genomic_DNA"/>
</dbReference>
<evidence type="ECO:0000313" key="3">
    <source>
        <dbReference type="Proteomes" id="UP000189911"/>
    </source>
</evidence>
<evidence type="ECO:0000313" key="2">
    <source>
        <dbReference type="EMBL" id="SCU77392.1"/>
    </source>
</evidence>
<dbReference type="Proteomes" id="UP000189911">
    <property type="component" value="Chromosome A"/>
</dbReference>
<feature type="transmembrane region" description="Helical" evidence="1">
    <location>
        <begin position="25"/>
        <end position="45"/>
    </location>
</feature>
<proteinExistence type="predicted"/>
<dbReference type="AlphaFoldDB" id="A0A1G4ILV5"/>
<organism evidence="2 3">
    <name type="scientific">Lachancea nothofagi CBS 11611</name>
    <dbReference type="NCBI Taxonomy" id="1266666"/>
    <lineage>
        <taxon>Eukaryota</taxon>
        <taxon>Fungi</taxon>
        <taxon>Dikarya</taxon>
        <taxon>Ascomycota</taxon>
        <taxon>Saccharomycotina</taxon>
        <taxon>Saccharomycetes</taxon>
        <taxon>Saccharomycetales</taxon>
        <taxon>Saccharomycetaceae</taxon>
        <taxon>Lachancea</taxon>
    </lineage>
</organism>
<feature type="transmembrane region" description="Helical" evidence="1">
    <location>
        <begin position="119"/>
        <end position="149"/>
    </location>
</feature>
<evidence type="ECO:0000256" key="1">
    <source>
        <dbReference type="SAM" id="Phobius"/>
    </source>
</evidence>
<sequence length="236" mass="25353">MAAVTNNRLIKSPVGWYSNPKFLRIFRVVQLLPLLTLLGLLGYVSYDGEYYATYGLIASSIATLYLILIIIVPVPANIIALIVCAFEVIMASIMLAAFVELGVDNGYDFYFSYYWYETSLAAVQASLGLAGLTFILFTCSSILFGVNVVTPIRRAFGVRLEGTDATAQLQRGSNLAISHVATTQNDIEALAPETLVAVPECTSHAAVEPVAVEPVAVNPTTVETATVVPALPRKSA</sequence>
<feature type="transmembrane region" description="Helical" evidence="1">
    <location>
        <begin position="78"/>
        <end position="99"/>
    </location>
</feature>
<gene>
    <name evidence="2" type="ORF">LANO_0A00254G</name>
</gene>
<name>A0A1G4ILV5_9SACH</name>
<protein>
    <submittedName>
        <fullName evidence="2">LANO_0A00254g1_1</fullName>
    </submittedName>
</protein>
<feature type="transmembrane region" description="Helical" evidence="1">
    <location>
        <begin position="51"/>
        <end position="71"/>
    </location>
</feature>
<keyword evidence="3" id="KW-1185">Reference proteome</keyword>
<keyword evidence="1" id="KW-0472">Membrane</keyword>
<accession>A0A1G4ILV5</accession>
<keyword evidence="1" id="KW-0812">Transmembrane</keyword>
<keyword evidence="1" id="KW-1133">Transmembrane helix</keyword>
<reference evidence="3" key="1">
    <citation type="submission" date="2016-03" db="EMBL/GenBank/DDBJ databases">
        <authorList>
            <person name="Devillers Hugo."/>
        </authorList>
    </citation>
    <scope>NUCLEOTIDE SEQUENCE [LARGE SCALE GENOMIC DNA]</scope>
</reference>